<name>A0A3A6PL48_9BACL</name>
<protein>
    <recommendedName>
        <fullName evidence="4">Hemolysin XhlA</fullName>
    </recommendedName>
</protein>
<keyword evidence="1" id="KW-0472">Membrane</keyword>
<keyword evidence="1" id="KW-1133">Transmembrane helix</keyword>
<dbReference type="InterPro" id="IPR019715">
    <property type="entry name" value="Haemolysin_XhlA"/>
</dbReference>
<dbReference type="OrthoDB" id="2186744at2"/>
<dbReference type="Proteomes" id="UP000267798">
    <property type="component" value="Unassembled WGS sequence"/>
</dbReference>
<dbReference type="AlphaFoldDB" id="A0A3A6PL48"/>
<reference evidence="2 3" key="1">
    <citation type="submission" date="2018-09" db="EMBL/GenBank/DDBJ databases">
        <title>Paenibacillus aracenensis nov. sp. isolated from a cave in southern Spain.</title>
        <authorList>
            <person name="Jurado V."/>
            <person name="Gutierrez-Patricio S."/>
            <person name="Gonzalez-Pimentel J.L."/>
            <person name="Miller A.Z."/>
            <person name="Laiz L."/>
            <person name="Saiz-Jimenez C."/>
        </authorList>
    </citation>
    <scope>NUCLEOTIDE SEQUENCE [LARGE SCALE GENOMIC DNA]</scope>
    <source>
        <strain evidence="2 3">JCM 19203</strain>
    </source>
</reference>
<evidence type="ECO:0000256" key="1">
    <source>
        <dbReference type="SAM" id="Phobius"/>
    </source>
</evidence>
<accession>A0A3A6PL48</accession>
<evidence type="ECO:0000313" key="2">
    <source>
        <dbReference type="EMBL" id="RJX40038.1"/>
    </source>
</evidence>
<evidence type="ECO:0000313" key="3">
    <source>
        <dbReference type="Proteomes" id="UP000267798"/>
    </source>
</evidence>
<evidence type="ECO:0008006" key="4">
    <source>
        <dbReference type="Google" id="ProtNLM"/>
    </source>
</evidence>
<dbReference type="RefSeq" id="WP_120109977.1">
    <property type="nucleotide sequence ID" value="NZ_QXQB01000002.1"/>
</dbReference>
<gene>
    <name evidence="2" type="ORF">D3P09_11730</name>
</gene>
<dbReference type="Pfam" id="PF10779">
    <property type="entry name" value="XhlA"/>
    <property type="match status" value="1"/>
</dbReference>
<sequence length="83" mass="9208">MPDMQNEMLQRLTRVETKVDGMDGKLDRAITANEMAVEARASAALAHQRIDKIEDNQKWLWRTMVGAVLVAVVAFIIGGGLQL</sequence>
<organism evidence="2 3">
    <name type="scientific">Paenibacillus pinisoli</name>
    <dbReference type="NCBI Taxonomy" id="1276110"/>
    <lineage>
        <taxon>Bacteria</taxon>
        <taxon>Bacillati</taxon>
        <taxon>Bacillota</taxon>
        <taxon>Bacilli</taxon>
        <taxon>Bacillales</taxon>
        <taxon>Paenibacillaceae</taxon>
        <taxon>Paenibacillus</taxon>
    </lineage>
</organism>
<feature type="transmembrane region" description="Helical" evidence="1">
    <location>
        <begin position="59"/>
        <end position="81"/>
    </location>
</feature>
<dbReference type="EMBL" id="QXQB01000002">
    <property type="protein sequence ID" value="RJX40038.1"/>
    <property type="molecule type" value="Genomic_DNA"/>
</dbReference>
<keyword evidence="3" id="KW-1185">Reference proteome</keyword>
<keyword evidence="1" id="KW-0812">Transmembrane</keyword>
<proteinExistence type="predicted"/>
<comment type="caution">
    <text evidence="2">The sequence shown here is derived from an EMBL/GenBank/DDBJ whole genome shotgun (WGS) entry which is preliminary data.</text>
</comment>